<dbReference type="Proteomes" id="UP000198916">
    <property type="component" value="Unassembled WGS sequence"/>
</dbReference>
<dbReference type="SUPFAM" id="SSF48498">
    <property type="entry name" value="Tetracyclin repressor-like, C-terminal domain"/>
    <property type="match status" value="1"/>
</dbReference>
<evidence type="ECO:0000259" key="5">
    <source>
        <dbReference type="Pfam" id="PF16925"/>
    </source>
</evidence>
<evidence type="ECO:0000313" key="6">
    <source>
        <dbReference type="EMBL" id="SEK60720.1"/>
    </source>
</evidence>
<dbReference type="InterPro" id="IPR001647">
    <property type="entry name" value="HTH_TetR"/>
</dbReference>
<sequence>MNRKVQNILIFANSMARNIEFIPEEKVTKAMNVFWNKGYTGASLSDLTEAMKLNKSSLYNSFKDKHSLFIASLKAYGKIVENDYASALNKKDTPLEKIDSIIDKIAMVSIERENSCLGIKTTFEVAAQDKEAHAVIKAGNSKTIGLIKSLIIEAQTLGQIRKERDAETMSHFIFNSFPGFRQSYIIYGNKKLVKGLANELKGFLRQ</sequence>
<dbReference type="InterPro" id="IPR036271">
    <property type="entry name" value="Tet_transcr_reg_TetR-rel_C_sf"/>
</dbReference>
<dbReference type="AlphaFoldDB" id="A0A1H7IGS4"/>
<accession>A0A1H7IGS4</accession>
<keyword evidence="7" id="KW-1185">Reference proteome</keyword>
<dbReference type="InterPro" id="IPR009057">
    <property type="entry name" value="Homeodomain-like_sf"/>
</dbReference>
<evidence type="ECO:0000313" key="7">
    <source>
        <dbReference type="Proteomes" id="UP000198916"/>
    </source>
</evidence>
<dbReference type="PANTHER" id="PTHR47506:SF10">
    <property type="entry name" value="TRANSCRIPTIONAL REGULATORY PROTEIN"/>
    <property type="match status" value="1"/>
</dbReference>
<evidence type="ECO:0000256" key="3">
    <source>
        <dbReference type="ARBA" id="ARBA00023163"/>
    </source>
</evidence>
<dbReference type="SUPFAM" id="SSF46689">
    <property type="entry name" value="Homeodomain-like"/>
    <property type="match status" value="1"/>
</dbReference>
<dbReference type="GO" id="GO:0003677">
    <property type="term" value="F:DNA binding"/>
    <property type="evidence" value="ECO:0007669"/>
    <property type="project" value="UniProtKB-KW"/>
</dbReference>
<dbReference type="InterPro" id="IPR011075">
    <property type="entry name" value="TetR_C"/>
</dbReference>
<protein>
    <submittedName>
        <fullName evidence="6">Transcriptional regulator, TetR family</fullName>
    </submittedName>
</protein>
<feature type="domain" description="Tetracyclin repressor-like C-terminal" evidence="5">
    <location>
        <begin position="96"/>
        <end position="192"/>
    </location>
</feature>
<dbReference type="Pfam" id="PF00440">
    <property type="entry name" value="TetR_N"/>
    <property type="match status" value="1"/>
</dbReference>
<evidence type="ECO:0000256" key="2">
    <source>
        <dbReference type="ARBA" id="ARBA00023125"/>
    </source>
</evidence>
<gene>
    <name evidence="6" type="ORF">SAMN05421740_102208</name>
</gene>
<evidence type="ECO:0000259" key="4">
    <source>
        <dbReference type="Pfam" id="PF00440"/>
    </source>
</evidence>
<organism evidence="6 7">
    <name type="scientific">Parapedobacter koreensis</name>
    <dbReference type="NCBI Taxonomy" id="332977"/>
    <lineage>
        <taxon>Bacteria</taxon>
        <taxon>Pseudomonadati</taxon>
        <taxon>Bacteroidota</taxon>
        <taxon>Sphingobacteriia</taxon>
        <taxon>Sphingobacteriales</taxon>
        <taxon>Sphingobacteriaceae</taxon>
        <taxon>Parapedobacter</taxon>
    </lineage>
</organism>
<reference evidence="7" key="1">
    <citation type="submission" date="2016-10" db="EMBL/GenBank/DDBJ databases">
        <authorList>
            <person name="Varghese N."/>
            <person name="Submissions S."/>
        </authorList>
    </citation>
    <scope>NUCLEOTIDE SEQUENCE [LARGE SCALE GENOMIC DNA]</scope>
    <source>
        <strain evidence="7">Jip14</strain>
    </source>
</reference>
<dbReference type="PANTHER" id="PTHR47506">
    <property type="entry name" value="TRANSCRIPTIONAL REGULATORY PROTEIN"/>
    <property type="match status" value="1"/>
</dbReference>
<dbReference type="EMBL" id="FNZR01000002">
    <property type="protein sequence ID" value="SEK60720.1"/>
    <property type="molecule type" value="Genomic_DNA"/>
</dbReference>
<evidence type="ECO:0000256" key="1">
    <source>
        <dbReference type="ARBA" id="ARBA00023015"/>
    </source>
</evidence>
<dbReference type="STRING" id="332977.SAMN05421740_102208"/>
<dbReference type="Gene3D" id="1.10.357.10">
    <property type="entry name" value="Tetracycline Repressor, domain 2"/>
    <property type="match status" value="1"/>
</dbReference>
<proteinExistence type="predicted"/>
<dbReference type="Pfam" id="PF16925">
    <property type="entry name" value="TetR_C_13"/>
    <property type="match status" value="1"/>
</dbReference>
<name>A0A1H7IGS4_9SPHI</name>
<feature type="domain" description="HTH tetR-type" evidence="4">
    <location>
        <begin position="29"/>
        <end position="71"/>
    </location>
</feature>
<keyword evidence="3" id="KW-0804">Transcription</keyword>
<keyword evidence="2" id="KW-0238">DNA-binding</keyword>
<keyword evidence="1" id="KW-0805">Transcription regulation</keyword>